<sequence length="246" mass="26943">MPNGSLENWLHPVATPDEINDVLRILSLPQRLNIAIDVASALDYLHHHCHKPIVHCDLKPSNVLLDNDMTAHVGDFGLARFIPEAAGRSHPSQSSSVGLKGTIGYAAPEYGMGTKVSALGDTYSYGILLLEMFTGKRPTESMFNDKLNLHNFVKMALPERIADIIDPIFLSSKAEEEETTAADSSNLAHMKREKMHECLISILRIGVSCSLESPRERMAITEAIKELQLIRKILLGNGVSFGASTG</sequence>
<comment type="subcellular location">
    <subcellularLocation>
        <location evidence="1">Cell membrane</location>
        <topology evidence="1">Single-pass membrane protein</topology>
    </subcellularLocation>
</comment>
<accession>A0AA39DUV8</accession>
<keyword evidence="12" id="KW-0418">Kinase</keyword>
<keyword evidence="22" id="KW-1185">Reference proteome</keyword>
<dbReference type="InterPro" id="IPR051564">
    <property type="entry name" value="LRR_receptor-like_kinase"/>
</dbReference>
<feature type="domain" description="Protein kinase" evidence="20">
    <location>
        <begin position="1"/>
        <end position="230"/>
    </location>
</feature>
<keyword evidence="13" id="KW-0067">ATP-binding</keyword>
<keyword evidence="5" id="KW-0597">Phosphoprotein</keyword>
<dbReference type="SMART" id="SM00220">
    <property type="entry name" value="S_TKc"/>
    <property type="match status" value="1"/>
</dbReference>
<dbReference type="PANTHER" id="PTHR48055:SF55">
    <property type="entry name" value="PROTEIN KINASE DOMAIN-CONTAINING PROTEIN"/>
    <property type="match status" value="1"/>
</dbReference>
<protein>
    <recommendedName>
        <fullName evidence="2">non-specific serine/threonine protein kinase</fullName>
        <ecNumber evidence="2">2.7.11.1</ecNumber>
    </recommendedName>
</protein>
<dbReference type="InterPro" id="IPR011009">
    <property type="entry name" value="Kinase-like_dom_sf"/>
</dbReference>
<dbReference type="FunFam" id="1.10.510.10:FF:000358">
    <property type="entry name" value="Putative leucine-rich repeat receptor-like serine/threonine-protein kinase"/>
    <property type="match status" value="1"/>
</dbReference>
<evidence type="ECO:0000256" key="19">
    <source>
        <dbReference type="ARBA" id="ARBA00048679"/>
    </source>
</evidence>
<keyword evidence="15" id="KW-0472">Membrane</keyword>
<dbReference type="Pfam" id="PF00069">
    <property type="entry name" value="Pkinase"/>
    <property type="match status" value="1"/>
</dbReference>
<gene>
    <name evidence="21" type="ORF">PVL29_010444</name>
</gene>
<keyword evidence="3" id="KW-1003">Cell membrane</keyword>
<evidence type="ECO:0000256" key="11">
    <source>
        <dbReference type="ARBA" id="ARBA00022741"/>
    </source>
</evidence>
<evidence type="ECO:0000256" key="6">
    <source>
        <dbReference type="ARBA" id="ARBA00022614"/>
    </source>
</evidence>
<dbReference type="GO" id="GO:0005886">
    <property type="term" value="C:plasma membrane"/>
    <property type="evidence" value="ECO:0007669"/>
    <property type="project" value="UniProtKB-SubCell"/>
</dbReference>
<evidence type="ECO:0000256" key="16">
    <source>
        <dbReference type="ARBA" id="ARBA00023170"/>
    </source>
</evidence>
<keyword evidence="10" id="KW-0677">Repeat</keyword>
<keyword evidence="17" id="KW-0325">Glycoprotein</keyword>
<dbReference type="InterPro" id="IPR008271">
    <property type="entry name" value="Ser/Thr_kinase_AS"/>
</dbReference>
<comment type="catalytic activity">
    <reaction evidence="18">
        <text>L-threonyl-[protein] + ATP = O-phospho-L-threonyl-[protein] + ADP + H(+)</text>
        <dbReference type="Rhea" id="RHEA:46608"/>
        <dbReference type="Rhea" id="RHEA-COMP:11060"/>
        <dbReference type="Rhea" id="RHEA-COMP:11605"/>
        <dbReference type="ChEBI" id="CHEBI:15378"/>
        <dbReference type="ChEBI" id="CHEBI:30013"/>
        <dbReference type="ChEBI" id="CHEBI:30616"/>
        <dbReference type="ChEBI" id="CHEBI:61977"/>
        <dbReference type="ChEBI" id="CHEBI:456216"/>
        <dbReference type="EC" id="2.7.11.1"/>
    </reaction>
</comment>
<dbReference type="PROSITE" id="PS50011">
    <property type="entry name" value="PROTEIN_KINASE_DOM"/>
    <property type="match status" value="1"/>
</dbReference>
<dbReference type="PROSITE" id="PS00108">
    <property type="entry name" value="PROTEIN_KINASE_ST"/>
    <property type="match status" value="1"/>
</dbReference>
<reference evidence="21 22" key="1">
    <citation type="journal article" date="2023" name="BMC Biotechnol.">
        <title>Vitis rotundifolia cv Carlos genome sequencing.</title>
        <authorList>
            <person name="Huff M."/>
            <person name="Hulse-Kemp A."/>
            <person name="Scheffler B."/>
            <person name="Youngblood R."/>
            <person name="Simpson S."/>
            <person name="Babiker E."/>
            <person name="Staton M."/>
        </authorList>
    </citation>
    <scope>NUCLEOTIDE SEQUENCE [LARGE SCALE GENOMIC DNA]</scope>
    <source>
        <tissue evidence="21">Leaf</tissue>
    </source>
</reference>
<evidence type="ECO:0000259" key="20">
    <source>
        <dbReference type="PROSITE" id="PS50011"/>
    </source>
</evidence>
<proteinExistence type="predicted"/>
<evidence type="ECO:0000256" key="17">
    <source>
        <dbReference type="ARBA" id="ARBA00023180"/>
    </source>
</evidence>
<evidence type="ECO:0000256" key="18">
    <source>
        <dbReference type="ARBA" id="ARBA00047899"/>
    </source>
</evidence>
<keyword evidence="9" id="KW-0732">Signal</keyword>
<dbReference type="EC" id="2.7.11.1" evidence="2"/>
<evidence type="ECO:0000313" key="22">
    <source>
        <dbReference type="Proteomes" id="UP001168098"/>
    </source>
</evidence>
<evidence type="ECO:0000256" key="14">
    <source>
        <dbReference type="ARBA" id="ARBA00022989"/>
    </source>
</evidence>
<evidence type="ECO:0000256" key="9">
    <source>
        <dbReference type="ARBA" id="ARBA00022729"/>
    </source>
</evidence>
<evidence type="ECO:0000256" key="4">
    <source>
        <dbReference type="ARBA" id="ARBA00022527"/>
    </source>
</evidence>
<dbReference type="Proteomes" id="UP001168098">
    <property type="component" value="Unassembled WGS sequence"/>
</dbReference>
<dbReference type="InterPro" id="IPR000719">
    <property type="entry name" value="Prot_kinase_dom"/>
</dbReference>
<keyword evidence="14" id="KW-1133">Transmembrane helix</keyword>
<keyword evidence="7" id="KW-0808">Transferase</keyword>
<evidence type="ECO:0000256" key="15">
    <source>
        <dbReference type="ARBA" id="ARBA00023136"/>
    </source>
</evidence>
<dbReference type="EMBL" id="JARBHA010000008">
    <property type="protein sequence ID" value="KAJ9694957.1"/>
    <property type="molecule type" value="Genomic_DNA"/>
</dbReference>
<keyword evidence="16" id="KW-0675">Receptor</keyword>
<dbReference type="PANTHER" id="PTHR48055">
    <property type="entry name" value="LEUCINE-RICH REPEAT RECEPTOR PROTEIN KINASE EMS1"/>
    <property type="match status" value="1"/>
</dbReference>
<evidence type="ECO:0000256" key="7">
    <source>
        <dbReference type="ARBA" id="ARBA00022679"/>
    </source>
</evidence>
<dbReference type="AlphaFoldDB" id="A0AA39DUV8"/>
<comment type="caution">
    <text evidence="21">The sequence shown here is derived from an EMBL/GenBank/DDBJ whole genome shotgun (WGS) entry which is preliminary data.</text>
</comment>
<evidence type="ECO:0000256" key="10">
    <source>
        <dbReference type="ARBA" id="ARBA00022737"/>
    </source>
</evidence>
<keyword evidence="6" id="KW-0433">Leucine-rich repeat</keyword>
<evidence type="ECO:0000256" key="12">
    <source>
        <dbReference type="ARBA" id="ARBA00022777"/>
    </source>
</evidence>
<evidence type="ECO:0000256" key="1">
    <source>
        <dbReference type="ARBA" id="ARBA00004162"/>
    </source>
</evidence>
<keyword evidence="11" id="KW-0547">Nucleotide-binding</keyword>
<keyword evidence="8" id="KW-0812">Transmembrane</keyword>
<evidence type="ECO:0000256" key="13">
    <source>
        <dbReference type="ARBA" id="ARBA00022840"/>
    </source>
</evidence>
<evidence type="ECO:0000256" key="2">
    <source>
        <dbReference type="ARBA" id="ARBA00012513"/>
    </source>
</evidence>
<evidence type="ECO:0000313" key="21">
    <source>
        <dbReference type="EMBL" id="KAJ9694957.1"/>
    </source>
</evidence>
<organism evidence="21 22">
    <name type="scientific">Vitis rotundifolia</name>
    <name type="common">Muscadine grape</name>
    <dbReference type="NCBI Taxonomy" id="103349"/>
    <lineage>
        <taxon>Eukaryota</taxon>
        <taxon>Viridiplantae</taxon>
        <taxon>Streptophyta</taxon>
        <taxon>Embryophyta</taxon>
        <taxon>Tracheophyta</taxon>
        <taxon>Spermatophyta</taxon>
        <taxon>Magnoliopsida</taxon>
        <taxon>eudicotyledons</taxon>
        <taxon>Gunneridae</taxon>
        <taxon>Pentapetalae</taxon>
        <taxon>rosids</taxon>
        <taxon>Vitales</taxon>
        <taxon>Vitaceae</taxon>
        <taxon>Viteae</taxon>
        <taxon>Vitis</taxon>
    </lineage>
</organism>
<evidence type="ECO:0000256" key="3">
    <source>
        <dbReference type="ARBA" id="ARBA00022475"/>
    </source>
</evidence>
<evidence type="ECO:0000256" key="5">
    <source>
        <dbReference type="ARBA" id="ARBA00022553"/>
    </source>
</evidence>
<evidence type="ECO:0000256" key="8">
    <source>
        <dbReference type="ARBA" id="ARBA00022692"/>
    </source>
</evidence>
<name>A0AA39DUV8_VITRO</name>
<dbReference type="Gene3D" id="1.10.510.10">
    <property type="entry name" value="Transferase(Phosphotransferase) domain 1"/>
    <property type="match status" value="1"/>
</dbReference>
<keyword evidence="4" id="KW-0723">Serine/threonine-protein kinase</keyword>
<dbReference type="GO" id="GO:0005524">
    <property type="term" value="F:ATP binding"/>
    <property type="evidence" value="ECO:0007669"/>
    <property type="project" value="UniProtKB-KW"/>
</dbReference>
<comment type="catalytic activity">
    <reaction evidence="19">
        <text>L-seryl-[protein] + ATP = O-phospho-L-seryl-[protein] + ADP + H(+)</text>
        <dbReference type="Rhea" id="RHEA:17989"/>
        <dbReference type="Rhea" id="RHEA-COMP:9863"/>
        <dbReference type="Rhea" id="RHEA-COMP:11604"/>
        <dbReference type="ChEBI" id="CHEBI:15378"/>
        <dbReference type="ChEBI" id="CHEBI:29999"/>
        <dbReference type="ChEBI" id="CHEBI:30616"/>
        <dbReference type="ChEBI" id="CHEBI:83421"/>
        <dbReference type="ChEBI" id="CHEBI:456216"/>
        <dbReference type="EC" id="2.7.11.1"/>
    </reaction>
</comment>
<dbReference type="SUPFAM" id="SSF56112">
    <property type="entry name" value="Protein kinase-like (PK-like)"/>
    <property type="match status" value="1"/>
</dbReference>
<dbReference type="GO" id="GO:0004674">
    <property type="term" value="F:protein serine/threonine kinase activity"/>
    <property type="evidence" value="ECO:0007669"/>
    <property type="project" value="UniProtKB-KW"/>
</dbReference>